<sequence length="98" mass="11622">MVNVNLILPYINVFYCVICVIIRYSAALKLEVIFTCHNAVWLNFHVQNVRKPAMRYFYSFFILLTHVTVLIQILFYLTSVLRHKKLWDCDILNTALKP</sequence>
<keyword evidence="1" id="KW-1133">Transmembrane helix</keyword>
<gene>
    <name evidence="2" type="ORF">ACAOBT_LOCUS19146</name>
</gene>
<dbReference type="EMBL" id="CAKOFQ010007067">
    <property type="protein sequence ID" value="CAH1989633.1"/>
    <property type="molecule type" value="Genomic_DNA"/>
</dbReference>
<feature type="transmembrane region" description="Helical" evidence="1">
    <location>
        <begin position="6"/>
        <end position="24"/>
    </location>
</feature>
<accession>A0A9P0PKH7</accession>
<name>A0A9P0PKH7_ACAOB</name>
<feature type="transmembrane region" description="Helical" evidence="1">
    <location>
        <begin position="56"/>
        <end position="77"/>
    </location>
</feature>
<evidence type="ECO:0000313" key="2">
    <source>
        <dbReference type="EMBL" id="CAH1989633.1"/>
    </source>
</evidence>
<comment type="caution">
    <text evidence="2">The sequence shown here is derived from an EMBL/GenBank/DDBJ whole genome shotgun (WGS) entry which is preliminary data.</text>
</comment>
<organism evidence="2 3">
    <name type="scientific">Acanthoscelides obtectus</name>
    <name type="common">Bean weevil</name>
    <name type="synonym">Bruchus obtectus</name>
    <dbReference type="NCBI Taxonomy" id="200917"/>
    <lineage>
        <taxon>Eukaryota</taxon>
        <taxon>Metazoa</taxon>
        <taxon>Ecdysozoa</taxon>
        <taxon>Arthropoda</taxon>
        <taxon>Hexapoda</taxon>
        <taxon>Insecta</taxon>
        <taxon>Pterygota</taxon>
        <taxon>Neoptera</taxon>
        <taxon>Endopterygota</taxon>
        <taxon>Coleoptera</taxon>
        <taxon>Polyphaga</taxon>
        <taxon>Cucujiformia</taxon>
        <taxon>Chrysomeloidea</taxon>
        <taxon>Chrysomelidae</taxon>
        <taxon>Bruchinae</taxon>
        <taxon>Bruchini</taxon>
        <taxon>Acanthoscelides</taxon>
    </lineage>
</organism>
<keyword evidence="1" id="KW-0812">Transmembrane</keyword>
<dbReference type="OrthoDB" id="10026631at2759"/>
<proteinExistence type="predicted"/>
<dbReference type="AlphaFoldDB" id="A0A9P0PKH7"/>
<keyword evidence="3" id="KW-1185">Reference proteome</keyword>
<dbReference type="Proteomes" id="UP001152888">
    <property type="component" value="Unassembled WGS sequence"/>
</dbReference>
<evidence type="ECO:0000313" key="3">
    <source>
        <dbReference type="Proteomes" id="UP001152888"/>
    </source>
</evidence>
<reference evidence="2" key="1">
    <citation type="submission" date="2022-03" db="EMBL/GenBank/DDBJ databases">
        <authorList>
            <person name="Sayadi A."/>
        </authorList>
    </citation>
    <scope>NUCLEOTIDE SEQUENCE</scope>
</reference>
<keyword evidence="1" id="KW-0472">Membrane</keyword>
<evidence type="ECO:0000256" key="1">
    <source>
        <dbReference type="SAM" id="Phobius"/>
    </source>
</evidence>
<protein>
    <submittedName>
        <fullName evidence="2">Uncharacterized protein</fullName>
    </submittedName>
</protein>